<evidence type="ECO:0000256" key="9">
    <source>
        <dbReference type="ARBA" id="ARBA00022842"/>
    </source>
</evidence>
<feature type="active site" description="Proton donor" evidence="14">
    <location>
        <position position="89"/>
    </location>
</feature>
<comment type="catalytic activity">
    <reaction evidence="13">
        <text>O-phospho-D-serine + H2O = D-serine + phosphate</text>
        <dbReference type="Rhea" id="RHEA:24873"/>
        <dbReference type="ChEBI" id="CHEBI:15377"/>
        <dbReference type="ChEBI" id="CHEBI:35247"/>
        <dbReference type="ChEBI" id="CHEBI:43474"/>
        <dbReference type="ChEBI" id="CHEBI:58680"/>
        <dbReference type="EC" id="3.1.3.3"/>
    </reaction>
</comment>
<dbReference type="SFLD" id="SFLDS00003">
    <property type="entry name" value="Haloacid_Dehalogenase"/>
    <property type="match status" value="1"/>
</dbReference>
<sequence length="296" mass="31817">MIIATIIGSNNLDSVTLGEAVDSLCSAGIKNVESNWIEEGKAADIMLGDLTIEQAAHAKTALTPMADKIDFLVQDDEFRRKSLIVSDMDSTIITVECIDELADYAGIKAQIAEITEAAMQGKLDFEQALRGRVALLEGLDAAMIDICLKDRVRLTPGAEILVKTMKSWGAHSILVSGGFTAFAAPVAQMAGFDEFYANILEMENGNLTGGLEGEIVDACYKAYIMDKIMSELGIDRKSTLAVGDGANDIPMIEFANLGVAYHAKPRAEAAANGFVRHNDLTALLYFQGVPSSAWMQ</sequence>
<dbReference type="GO" id="GO:0006564">
    <property type="term" value="P:L-serine biosynthetic process"/>
    <property type="evidence" value="ECO:0007669"/>
    <property type="project" value="UniProtKB-KW"/>
</dbReference>
<dbReference type="KEGG" id="sphl:LPB140_09055"/>
<comment type="similarity">
    <text evidence="3">Belongs to the HAD-like hydrolase superfamily. SerB family.</text>
</comment>
<evidence type="ECO:0000256" key="6">
    <source>
        <dbReference type="ARBA" id="ARBA00022605"/>
    </source>
</evidence>
<dbReference type="EC" id="3.1.3.3" evidence="4"/>
<dbReference type="InterPro" id="IPR004469">
    <property type="entry name" value="PSP"/>
</dbReference>
<dbReference type="SFLD" id="SFLDF00029">
    <property type="entry name" value="phosphoserine_phosphatase"/>
    <property type="match status" value="1"/>
</dbReference>
<keyword evidence="7" id="KW-0479">Metal-binding</keyword>
<dbReference type="PANTHER" id="PTHR43344:SF2">
    <property type="entry name" value="PHOSPHOSERINE PHOSPHATASE"/>
    <property type="match status" value="1"/>
</dbReference>
<evidence type="ECO:0000256" key="5">
    <source>
        <dbReference type="ARBA" id="ARBA00015196"/>
    </source>
</evidence>
<evidence type="ECO:0000256" key="13">
    <source>
        <dbReference type="ARBA" id="ARBA00048523"/>
    </source>
</evidence>
<evidence type="ECO:0000313" key="16">
    <source>
        <dbReference type="Proteomes" id="UP000242561"/>
    </source>
</evidence>
<dbReference type="OrthoDB" id="9792539at2"/>
<evidence type="ECO:0000256" key="2">
    <source>
        <dbReference type="ARBA" id="ARBA00005135"/>
    </source>
</evidence>
<gene>
    <name evidence="15" type="ORF">LPB140_09055</name>
</gene>
<dbReference type="SUPFAM" id="SSF56784">
    <property type="entry name" value="HAD-like"/>
    <property type="match status" value="1"/>
</dbReference>
<comment type="cofactor">
    <cofactor evidence="1">
        <name>Mg(2+)</name>
        <dbReference type="ChEBI" id="CHEBI:18420"/>
    </cofactor>
</comment>
<comment type="pathway">
    <text evidence="2">Amino-acid biosynthesis; L-serine biosynthesis; L-serine from 3-phospho-D-glycerate: step 3/3.</text>
</comment>
<proteinExistence type="inferred from homology"/>
<evidence type="ECO:0000256" key="11">
    <source>
        <dbReference type="ARBA" id="ARBA00031693"/>
    </source>
</evidence>
<dbReference type="GO" id="GO:0036424">
    <property type="term" value="F:L-phosphoserine phosphatase activity"/>
    <property type="evidence" value="ECO:0007669"/>
    <property type="project" value="InterPro"/>
</dbReference>
<comment type="catalytic activity">
    <reaction evidence="12">
        <text>O-phospho-L-serine + H2O = L-serine + phosphate</text>
        <dbReference type="Rhea" id="RHEA:21208"/>
        <dbReference type="ChEBI" id="CHEBI:15377"/>
        <dbReference type="ChEBI" id="CHEBI:33384"/>
        <dbReference type="ChEBI" id="CHEBI:43474"/>
        <dbReference type="ChEBI" id="CHEBI:57524"/>
        <dbReference type="EC" id="3.1.3.3"/>
    </reaction>
</comment>
<evidence type="ECO:0000256" key="8">
    <source>
        <dbReference type="ARBA" id="ARBA00022801"/>
    </source>
</evidence>
<evidence type="ECO:0000256" key="1">
    <source>
        <dbReference type="ARBA" id="ARBA00001946"/>
    </source>
</evidence>
<dbReference type="EMBL" id="CP018154">
    <property type="protein sequence ID" value="APG62913.1"/>
    <property type="molecule type" value="Genomic_DNA"/>
</dbReference>
<protein>
    <recommendedName>
        <fullName evidence="5">Phosphoserine phosphatase</fullName>
        <ecNumber evidence="4">3.1.3.3</ecNumber>
    </recommendedName>
    <alternativeName>
        <fullName evidence="11">O-phosphoserine phosphohydrolase</fullName>
    </alternativeName>
</protein>
<dbReference type="NCBIfam" id="TIGR00338">
    <property type="entry name" value="serB"/>
    <property type="match status" value="1"/>
</dbReference>
<dbReference type="NCBIfam" id="TIGR01488">
    <property type="entry name" value="HAD-SF-IB"/>
    <property type="match status" value="1"/>
</dbReference>
<dbReference type="GO" id="GO:0005737">
    <property type="term" value="C:cytoplasm"/>
    <property type="evidence" value="ECO:0007669"/>
    <property type="project" value="TreeGrafter"/>
</dbReference>
<dbReference type="Gene3D" id="3.40.50.1000">
    <property type="entry name" value="HAD superfamily/HAD-like"/>
    <property type="match status" value="1"/>
</dbReference>
<dbReference type="InterPro" id="IPR050582">
    <property type="entry name" value="HAD-like_SerB"/>
</dbReference>
<dbReference type="PANTHER" id="PTHR43344">
    <property type="entry name" value="PHOSPHOSERINE PHOSPHATASE"/>
    <property type="match status" value="1"/>
</dbReference>
<dbReference type="SFLD" id="SFLDG01137">
    <property type="entry name" value="C1.6.1:_Phosphoserine_Phosphat"/>
    <property type="match status" value="1"/>
</dbReference>
<keyword evidence="8" id="KW-0378">Hydrolase</keyword>
<organism evidence="15 16">
    <name type="scientific">Sphingorhabdus lutea</name>
    <dbReference type="NCBI Taxonomy" id="1913578"/>
    <lineage>
        <taxon>Bacteria</taxon>
        <taxon>Pseudomonadati</taxon>
        <taxon>Pseudomonadota</taxon>
        <taxon>Alphaproteobacteria</taxon>
        <taxon>Sphingomonadales</taxon>
        <taxon>Sphingomonadaceae</taxon>
        <taxon>Sphingorhabdus</taxon>
    </lineage>
</organism>
<dbReference type="Proteomes" id="UP000242561">
    <property type="component" value="Chromosome"/>
</dbReference>
<dbReference type="AlphaFoldDB" id="A0A1L3JCX3"/>
<evidence type="ECO:0000313" key="15">
    <source>
        <dbReference type="EMBL" id="APG62913.1"/>
    </source>
</evidence>
<dbReference type="InterPro" id="IPR036412">
    <property type="entry name" value="HAD-like_sf"/>
</dbReference>
<evidence type="ECO:0000256" key="14">
    <source>
        <dbReference type="PIRSR" id="PIRSR604469-1"/>
    </source>
</evidence>
<feature type="active site" description="Nucleophile" evidence="14">
    <location>
        <position position="87"/>
    </location>
</feature>
<keyword evidence="6" id="KW-0028">Amino-acid biosynthesis</keyword>
<evidence type="ECO:0000256" key="10">
    <source>
        <dbReference type="ARBA" id="ARBA00023299"/>
    </source>
</evidence>
<dbReference type="SFLD" id="SFLDG01136">
    <property type="entry name" value="C1.6:_Phosphoserine_Phosphatas"/>
    <property type="match status" value="1"/>
</dbReference>
<keyword evidence="9" id="KW-0460">Magnesium</keyword>
<keyword evidence="16" id="KW-1185">Reference proteome</keyword>
<evidence type="ECO:0000256" key="7">
    <source>
        <dbReference type="ARBA" id="ARBA00022723"/>
    </source>
</evidence>
<evidence type="ECO:0000256" key="3">
    <source>
        <dbReference type="ARBA" id="ARBA00009184"/>
    </source>
</evidence>
<evidence type="ECO:0000256" key="12">
    <source>
        <dbReference type="ARBA" id="ARBA00048138"/>
    </source>
</evidence>
<dbReference type="InterPro" id="IPR023214">
    <property type="entry name" value="HAD_sf"/>
</dbReference>
<reference evidence="15 16" key="1">
    <citation type="submission" date="2016-11" db="EMBL/GenBank/DDBJ databases">
        <title>Sphingorhabdus sp. LPB0140, isolated from marine environment.</title>
        <authorList>
            <person name="Kim E."/>
            <person name="Yi H."/>
        </authorList>
    </citation>
    <scope>NUCLEOTIDE SEQUENCE [LARGE SCALE GENOMIC DNA]</scope>
    <source>
        <strain evidence="15 16">LPB0140</strain>
    </source>
</reference>
<accession>A0A1L3JCX3</accession>
<dbReference type="STRING" id="1913578.LPB140_09055"/>
<evidence type="ECO:0000256" key="4">
    <source>
        <dbReference type="ARBA" id="ARBA00012640"/>
    </source>
</evidence>
<keyword evidence="10" id="KW-0718">Serine biosynthesis</keyword>
<dbReference type="GO" id="GO:0000287">
    <property type="term" value="F:magnesium ion binding"/>
    <property type="evidence" value="ECO:0007669"/>
    <property type="project" value="TreeGrafter"/>
</dbReference>
<dbReference type="UniPathway" id="UPA00135">
    <property type="reaction ID" value="UER00198"/>
</dbReference>
<dbReference type="Pfam" id="PF00702">
    <property type="entry name" value="Hydrolase"/>
    <property type="match status" value="1"/>
</dbReference>
<dbReference type="RefSeq" id="WP_072559565.1">
    <property type="nucleotide sequence ID" value="NZ_CP018154.1"/>
</dbReference>
<name>A0A1L3JCX3_9SPHN</name>